<keyword evidence="1" id="KW-1133">Transmembrane helix</keyword>
<accession>A0A9K3D776</accession>
<organism evidence="2 3">
    <name type="scientific">Kipferlia bialata</name>
    <dbReference type="NCBI Taxonomy" id="797122"/>
    <lineage>
        <taxon>Eukaryota</taxon>
        <taxon>Metamonada</taxon>
        <taxon>Carpediemonas-like organisms</taxon>
        <taxon>Kipferlia</taxon>
    </lineage>
</organism>
<feature type="transmembrane region" description="Helical" evidence="1">
    <location>
        <begin position="362"/>
        <end position="381"/>
    </location>
</feature>
<protein>
    <submittedName>
        <fullName evidence="2">Uncharacterized protein</fullName>
    </submittedName>
</protein>
<reference evidence="2 3" key="1">
    <citation type="journal article" date="2018" name="PLoS ONE">
        <title>The draft genome of Kipferlia bialata reveals reductive genome evolution in fornicate parasites.</title>
        <authorList>
            <person name="Tanifuji G."/>
            <person name="Takabayashi S."/>
            <person name="Kume K."/>
            <person name="Takagi M."/>
            <person name="Nakayama T."/>
            <person name="Kamikawa R."/>
            <person name="Inagaki Y."/>
            <person name="Hashimoto T."/>
        </authorList>
    </citation>
    <scope>NUCLEOTIDE SEQUENCE [LARGE SCALE GENOMIC DNA]</scope>
    <source>
        <strain evidence="2">NY0173</strain>
    </source>
</reference>
<comment type="caution">
    <text evidence="2">The sequence shown here is derived from an EMBL/GenBank/DDBJ whole genome shotgun (WGS) entry which is preliminary data.</text>
</comment>
<keyword evidence="1" id="KW-0472">Membrane</keyword>
<dbReference type="Proteomes" id="UP000265618">
    <property type="component" value="Unassembled WGS sequence"/>
</dbReference>
<keyword evidence="1" id="KW-0812">Transmembrane</keyword>
<feature type="non-terminal residue" evidence="2">
    <location>
        <position position="411"/>
    </location>
</feature>
<evidence type="ECO:0000313" key="3">
    <source>
        <dbReference type="Proteomes" id="UP000265618"/>
    </source>
</evidence>
<proteinExistence type="predicted"/>
<keyword evidence="3" id="KW-1185">Reference proteome</keyword>
<gene>
    <name evidence="2" type="ORF">KIPB_010900</name>
</gene>
<evidence type="ECO:0000313" key="2">
    <source>
        <dbReference type="EMBL" id="GIQ88609.1"/>
    </source>
</evidence>
<name>A0A9K3D776_9EUKA</name>
<evidence type="ECO:0000256" key="1">
    <source>
        <dbReference type="SAM" id="Phobius"/>
    </source>
</evidence>
<sequence>YAEVATIDDQGGEHPLVSVSGGGEVVVTVCQGEDLIFTQSDYAQSMHIPMALSAVMGVGVTPTVIADDGTDVSIHLYSDVDMITEMPEQAGLTVVVGDQQPVPAAYDEDTHSYTASVSASVGANTMELALAGRVFASVEFTPVPVSIVVGLSSSAVCMDITAAITIRDAFLQPVCGLEGVTLTVSGGDAMSLTEGEPSEGSCTYNAEMALPCEVETLEFSVDVVIEGVPPLVEMVSVVAGDIDPQASVDTLDRDTPVRPSSSTVLIFEPRDAHGNNVSQDPMPSILVTVNGPDFEACTYYCGAASVRGTERYECLVNIPATSSETVYLTFGREMEKDAPLVPFGDPIQQRVLGEQQMERVSLTPVTLLSILSLLLGVYAVYTAKHKGGYSELLPSLPSLPSVMVSPVRKDD</sequence>
<dbReference type="EMBL" id="BDIP01004225">
    <property type="protein sequence ID" value="GIQ88609.1"/>
    <property type="molecule type" value="Genomic_DNA"/>
</dbReference>
<dbReference type="AlphaFoldDB" id="A0A9K3D776"/>